<dbReference type="GO" id="GO:0006606">
    <property type="term" value="P:protein import into nucleus"/>
    <property type="evidence" value="ECO:0007669"/>
    <property type="project" value="TreeGrafter"/>
</dbReference>
<evidence type="ECO:0000313" key="9">
    <source>
        <dbReference type="EMBL" id="KAJ2848789.1"/>
    </source>
</evidence>
<dbReference type="InterPro" id="IPR013713">
    <property type="entry name" value="XPO2_central"/>
</dbReference>
<dbReference type="PANTHER" id="PTHR10997">
    <property type="entry name" value="IMPORTIN-7, 8, 11"/>
    <property type="match status" value="1"/>
</dbReference>
<dbReference type="OrthoDB" id="760868at2759"/>
<dbReference type="InterPro" id="IPR011989">
    <property type="entry name" value="ARM-like"/>
</dbReference>
<feature type="region of interest" description="Disordered" evidence="7">
    <location>
        <begin position="910"/>
        <end position="932"/>
    </location>
</feature>
<dbReference type="InterPro" id="IPR001494">
    <property type="entry name" value="Importin-beta_N"/>
</dbReference>
<comment type="subcellular location">
    <subcellularLocation>
        <location evidence="2">Cytoplasm</location>
    </subcellularLocation>
    <subcellularLocation>
        <location evidence="1">Nucleus</location>
    </subcellularLocation>
</comment>
<dbReference type="SUPFAM" id="SSF48371">
    <property type="entry name" value="ARM repeat"/>
    <property type="match status" value="1"/>
</dbReference>
<feature type="compositionally biased region" description="Acidic residues" evidence="7">
    <location>
        <begin position="916"/>
        <end position="932"/>
    </location>
</feature>
<dbReference type="EMBL" id="JANBUW010000133">
    <property type="protein sequence ID" value="KAJ2848789.1"/>
    <property type="molecule type" value="Genomic_DNA"/>
</dbReference>
<dbReference type="Gene3D" id="1.25.10.10">
    <property type="entry name" value="Leucine-rich Repeat Variant"/>
    <property type="match status" value="1"/>
</dbReference>
<evidence type="ECO:0000256" key="5">
    <source>
        <dbReference type="ARBA" id="ARBA00022927"/>
    </source>
</evidence>
<sequence length="1040" mass="116406">MDLHSLVGLFDSTLHPDPTVRKTAEQQLQQLESHDGFLSVLLQMISAADLSLGTKQAASIYFKNRVRRSWQPSQRALEQHPAISESDRTATKENILAAIYASSQAIKLQLTECLGVILKHDFPEKWPQFTVHLKELLHAQDAQRVYTGLLALLELIKRYRYSSTNREVINEIAKELFPQVQKIAEQAIASDDELAMRMVWLSFKSYLNTIQSGLPVSLQEPANLVAWGTAFIKMIEKPVAFDKATIDDDAAKEPVWKAKKWAVRSVNRLYGRYGNPALLPSSNAKKHGAFAKLFTANFMPQILQVYLQQIEGYTAGRVWMSTRVRGLVAQFLSDCIKEKSAWKLLKPHTEAIVAHFIFPQLCFTKADQELWEDNPVEYVQKRIDPLDDFGSATVAASNLLVDFAFERRSATLNTILAFVNGVLTSYLQSSEEARDPRSKDGALSMLTSLCGALVSKKSPVSKSLPDILLTHVIPEFKSKYGFLRARALDTYCRYSGVEFPDKQIGRNVFESVFNLLQDPELPVRVHAALALEPMIENEENRDALAAHLPQVMQVFLNLTNEIDSDTITHVIEEFVEVFADRMAPFAVELAQQLRDTFMRIMGDVVTNQPELTSANIDDISDKSMAAMGVLKTMGTLVLNLEGTPEVVFRLEDVVFPIVRFVLENRVIDLYDEVFEILDCCLFAVKKVTPAGWNLFGAIYSSFKNDGIDFIEEMLPSLDNYVSYGMDVVATNTDVQARLFDIIESVMKSDRVGENECICACKLAETIMLQGRGRVDGMIPGLISLAAAYLLVDDAIKTTPFLVHALEVVLNALYYNPVITLNVLEQYKWTDGIFTRLVQSAGKFTRVHDKKLMIVGLTAVLSVPAAQLPPSLQNGLPQLFETVLLVFQTLGKAIEARDAWMYDNDEDEEFGSGFDWDAADDELDLGDDAEDDDNADEMQSAFLKELASQAAQALGSDHDEVELNSNDDDDDEDFGSPLDEEYSLESPLDQVDAYIHFEEKLAEMQSSNPAIYQAIVEHLSAENTQFVHSLLEQAAKQRASS</sequence>
<dbReference type="Pfam" id="PF08506">
    <property type="entry name" value="Cse1"/>
    <property type="match status" value="1"/>
</dbReference>
<name>A0A9W8LZB4_9FUNG</name>
<keyword evidence="6" id="KW-0539">Nucleus</keyword>
<keyword evidence="3" id="KW-0813">Transport</keyword>
<dbReference type="AlphaFoldDB" id="A0A9W8LZB4"/>
<dbReference type="GO" id="GO:0005829">
    <property type="term" value="C:cytosol"/>
    <property type="evidence" value="ECO:0007669"/>
    <property type="project" value="TreeGrafter"/>
</dbReference>
<dbReference type="GO" id="GO:0031267">
    <property type="term" value="F:small GTPase binding"/>
    <property type="evidence" value="ECO:0007669"/>
    <property type="project" value="InterPro"/>
</dbReference>
<dbReference type="SMART" id="SM00913">
    <property type="entry name" value="IBN_N"/>
    <property type="match status" value="1"/>
</dbReference>
<keyword evidence="10" id="KW-1185">Reference proteome</keyword>
<dbReference type="Proteomes" id="UP001139887">
    <property type="component" value="Unassembled WGS sequence"/>
</dbReference>
<evidence type="ECO:0000256" key="6">
    <source>
        <dbReference type="ARBA" id="ARBA00023242"/>
    </source>
</evidence>
<dbReference type="Pfam" id="PF03810">
    <property type="entry name" value="IBN_N"/>
    <property type="match status" value="1"/>
</dbReference>
<dbReference type="FunFam" id="1.25.10.10:FF:000244">
    <property type="entry name" value="Nonsense-mediated mRNA decay protein"/>
    <property type="match status" value="1"/>
</dbReference>
<reference evidence="9" key="1">
    <citation type="submission" date="2022-07" db="EMBL/GenBank/DDBJ databases">
        <title>Phylogenomic reconstructions and comparative analyses of Kickxellomycotina fungi.</title>
        <authorList>
            <person name="Reynolds N.K."/>
            <person name="Stajich J.E."/>
            <person name="Barry K."/>
            <person name="Grigoriev I.V."/>
            <person name="Crous P."/>
            <person name="Smith M.E."/>
        </authorList>
    </citation>
    <scope>NUCLEOTIDE SEQUENCE</scope>
    <source>
        <strain evidence="9">NRRL 1566</strain>
    </source>
</reference>
<evidence type="ECO:0000259" key="8">
    <source>
        <dbReference type="PROSITE" id="PS50166"/>
    </source>
</evidence>
<feature type="domain" description="Importin N-terminal" evidence="8">
    <location>
        <begin position="24"/>
        <end position="101"/>
    </location>
</feature>
<evidence type="ECO:0000256" key="2">
    <source>
        <dbReference type="ARBA" id="ARBA00004496"/>
    </source>
</evidence>
<accession>A0A9W8LZB4</accession>
<evidence type="ECO:0000256" key="7">
    <source>
        <dbReference type="SAM" id="MobiDB-lite"/>
    </source>
</evidence>
<dbReference type="PANTHER" id="PTHR10997:SF18">
    <property type="entry name" value="D-IMPORTIN 7_RANBP7"/>
    <property type="match status" value="1"/>
</dbReference>
<organism evidence="9 10">
    <name type="scientific">Coemansia brasiliensis</name>
    <dbReference type="NCBI Taxonomy" id="2650707"/>
    <lineage>
        <taxon>Eukaryota</taxon>
        <taxon>Fungi</taxon>
        <taxon>Fungi incertae sedis</taxon>
        <taxon>Zoopagomycota</taxon>
        <taxon>Kickxellomycotina</taxon>
        <taxon>Kickxellomycetes</taxon>
        <taxon>Kickxellales</taxon>
        <taxon>Kickxellaceae</taxon>
        <taxon>Coemansia</taxon>
    </lineage>
</organism>
<gene>
    <name evidence="9" type="primary">NMD5</name>
    <name evidence="9" type="ORF">IWW36_003079</name>
</gene>
<keyword evidence="4" id="KW-0963">Cytoplasm</keyword>
<evidence type="ECO:0000256" key="4">
    <source>
        <dbReference type="ARBA" id="ARBA00022490"/>
    </source>
</evidence>
<feature type="compositionally biased region" description="Acidic residues" evidence="7">
    <location>
        <begin position="958"/>
        <end position="982"/>
    </location>
</feature>
<dbReference type="InterPro" id="IPR016024">
    <property type="entry name" value="ARM-type_fold"/>
</dbReference>
<evidence type="ECO:0000256" key="1">
    <source>
        <dbReference type="ARBA" id="ARBA00004123"/>
    </source>
</evidence>
<evidence type="ECO:0000256" key="3">
    <source>
        <dbReference type="ARBA" id="ARBA00022448"/>
    </source>
</evidence>
<comment type="caution">
    <text evidence="9">The sequence shown here is derived from an EMBL/GenBank/DDBJ whole genome shotgun (WGS) entry which is preliminary data.</text>
</comment>
<feature type="region of interest" description="Disordered" evidence="7">
    <location>
        <begin position="952"/>
        <end position="984"/>
    </location>
</feature>
<evidence type="ECO:0000313" key="10">
    <source>
        <dbReference type="Proteomes" id="UP001139887"/>
    </source>
</evidence>
<keyword evidence="5" id="KW-0653">Protein transport</keyword>
<dbReference type="PROSITE" id="PS50166">
    <property type="entry name" value="IMPORTIN_B_NT"/>
    <property type="match status" value="1"/>
</dbReference>
<proteinExistence type="predicted"/>
<dbReference type="GO" id="GO:0005635">
    <property type="term" value="C:nuclear envelope"/>
    <property type="evidence" value="ECO:0007669"/>
    <property type="project" value="TreeGrafter"/>
</dbReference>
<protein>
    <submittedName>
        <fullName evidence="9">Nonsense-mediated mRNA decay protein 5</fullName>
    </submittedName>
</protein>